<dbReference type="PANTHER" id="PTHR30204:SF69">
    <property type="entry name" value="MERR-FAMILY TRANSCRIPTIONAL REGULATOR"/>
    <property type="match status" value="1"/>
</dbReference>
<reference evidence="7 8" key="1">
    <citation type="submission" date="2023-07" db="EMBL/GenBank/DDBJ databases">
        <title>Genomic Encyclopedia of Type Strains, Phase IV (KMG-IV): sequencing the most valuable type-strain genomes for metagenomic binning, comparative biology and taxonomic classification.</title>
        <authorList>
            <person name="Goeker M."/>
        </authorList>
    </citation>
    <scope>NUCLEOTIDE SEQUENCE [LARGE SCALE GENOMIC DNA]</scope>
    <source>
        <strain evidence="7 8">DSM 23494</strain>
    </source>
</reference>
<dbReference type="Gene3D" id="1.10.1660.10">
    <property type="match status" value="1"/>
</dbReference>
<evidence type="ECO:0000256" key="5">
    <source>
        <dbReference type="SAM" id="Coils"/>
    </source>
</evidence>
<organism evidence="7 8">
    <name type="scientific">Cytobacillus purgationiresistens</name>
    <dbReference type="NCBI Taxonomy" id="863449"/>
    <lineage>
        <taxon>Bacteria</taxon>
        <taxon>Bacillati</taxon>
        <taxon>Bacillota</taxon>
        <taxon>Bacilli</taxon>
        <taxon>Bacillales</taxon>
        <taxon>Bacillaceae</taxon>
        <taxon>Cytobacillus</taxon>
    </lineage>
</organism>
<dbReference type="InterPro" id="IPR047057">
    <property type="entry name" value="MerR_fam"/>
</dbReference>
<feature type="coiled-coil region" evidence="5">
    <location>
        <begin position="85"/>
        <end position="112"/>
    </location>
</feature>
<dbReference type="Pfam" id="PF13411">
    <property type="entry name" value="MerR_1"/>
    <property type="match status" value="1"/>
</dbReference>
<keyword evidence="5" id="KW-0175">Coiled coil</keyword>
<proteinExistence type="predicted"/>
<keyword evidence="3 7" id="KW-0238">DNA-binding</keyword>
<dbReference type="Proteomes" id="UP001238088">
    <property type="component" value="Unassembled WGS sequence"/>
</dbReference>
<evidence type="ECO:0000256" key="1">
    <source>
        <dbReference type="ARBA" id="ARBA00022491"/>
    </source>
</evidence>
<dbReference type="SMART" id="SM00422">
    <property type="entry name" value="HTH_MERR"/>
    <property type="match status" value="1"/>
</dbReference>
<keyword evidence="4" id="KW-0804">Transcription</keyword>
<dbReference type="PRINTS" id="PR00040">
    <property type="entry name" value="HTHMERR"/>
</dbReference>
<name>A0ABU0AGP7_9BACI</name>
<sequence>MTEKTYRIGQLAKVIGVSEHTLRFYEKEGLVIPKRNKGNIRSYTEENRLWIEFLLHMKDTGMTLEDLKRYKALWELGDEGLDELVQLLEDHRANVKAKLKTYENNLSLLDKKIDLYQDYITKNGRKDLFESFVQEKNQSTD</sequence>
<feature type="domain" description="HTH merR-type" evidence="6">
    <location>
        <begin position="5"/>
        <end position="73"/>
    </location>
</feature>
<gene>
    <name evidence="7" type="ORF">J2S17_002305</name>
</gene>
<keyword evidence="8" id="KW-1185">Reference proteome</keyword>
<evidence type="ECO:0000256" key="3">
    <source>
        <dbReference type="ARBA" id="ARBA00023125"/>
    </source>
</evidence>
<evidence type="ECO:0000259" key="6">
    <source>
        <dbReference type="PROSITE" id="PS50937"/>
    </source>
</evidence>
<dbReference type="InterPro" id="IPR009061">
    <property type="entry name" value="DNA-bd_dom_put_sf"/>
</dbReference>
<comment type="caution">
    <text evidence="7">The sequence shown here is derived from an EMBL/GenBank/DDBJ whole genome shotgun (WGS) entry which is preliminary data.</text>
</comment>
<evidence type="ECO:0000256" key="2">
    <source>
        <dbReference type="ARBA" id="ARBA00023015"/>
    </source>
</evidence>
<dbReference type="GO" id="GO:0003677">
    <property type="term" value="F:DNA binding"/>
    <property type="evidence" value="ECO:0007669"/>
    <property type="project" value="UniProtKB-KW"/>
</dbReference>
<dbReference type="SUPFAM" id="SSF46955">
    <property type="entry name" value="Putative DNA-binding domain"/>
    <property type="match status" value="1"/>
</dbReference>
<dbReference type="PROSITE" id="PS50937">
    <property type="entry name" value="HTH_MERR_2"/>
    <property type="match status" value="1"/>
</dbReference>
<dbReference type="RefSeq" id="WP_307474850.1">
    <property type="nucleotide sequence ID" value="NZ_JAUSUB010000008.1"/>
</dbReference>
<dbReference type="InterPro" id="IPR000551">
    <property type="entry name" value="MerR-type_HTH_dom"/>
</dbReference>
<dbReference type="PANTHER" id="PTHR30204">
    <property type="entry name" value="REDOX-CYCLING DRUG-SENSING TRANSCRIPTIONAL ACTIVATOR SOXR"/>
    <property type="match status" value="1"/>
</dbReference>
<keyword evidence="1" id="KW-0678">Repressor</keyword>
<keyword evidence="2" id="KW-0805">Transcription regulation</keyword>
<dbReference type="CDD" id="cd01109">
    <property type="entry name" value="HTH_YyaN"/>
    <property type="match status" value="1"/>
</dbReference>
<dbReference type="PROSITE" id="PS00552">
    <property type="entry name" value="HTH_MERR_1"/>
    <property type="match status" value="1"/>
</dbReference>
<evidence type="ECO:0000313" key="8">
    <source>
        <dbReference type="Proteomes" id="UP001238088"/>
    </source>
</evidence>
<accession>A0ABU0AGP7</accession>
<protein>
    <submittedName>
        <fullName evidence="7">DNA-binding transcriptional MerR regulator</fullName>
    </submittedName>
</protein>
<evidence type="ECO:0000313" key="7">
    <source>
        <dbReference type="EMBL" id="MDQ0270430.1"/>
    </source>
</evidence>
<evidence type="ECO:0000256" key="4">
    <source>
        <dbReference type="ARBA" id="ARBA00023163"/>
    </source>
</evidence>
<dbReference type="EMBL" id="JAUSUB010000008">
    <property type="protein sequence ID" value="MDQ0270430.1"/>
    <property type="molecule type" value="Genomic_DNA"/>
</dbReference>